<reference evidence="2 3" key="1">
    <citation type="submission" date="2016-10" db="EMBL/GenBank/DDBJ databases">
        <authorList>
            <person name="de Groot N.N."/>
        </authorList>
    </citation>
    <scope>NUCLEOTIDE SEQUENCE [LARGE SCALE GENOMIC DNA]</scope>
    <source>
        <strain evidence="2 3">JCM 18415</strain>
    </source>
</reference>
<dbReference type="InterPro" id="IPR036249">
    <property type="entry name" value="Thioredoxin-like_sf"/>
</dbReference>
<sequence>MENQTGMADWRRRLLWSLALVWAAGLVWAWWWMDGRHGQVFERPAYFAGDQVPGPFPAGQIQVVHVWQSGCPCNAGHEAYIREMTERFSARGVRFARAGSLPGGRGDVLGELPHWRLPASWADWPGGPSVAIWDASGQLAYVGPYSDGASCNQDSSFIEPVLRALLAGRAVTAARYDTLACLCELDEEAFAP</sequence>
<evidence type="ECO:0000313" key="3">
    <source>
        <dbReference type="Proteomes" id="UP000242815"/>
    </source>
</evidence>
<dbReference type="InterPro" id="IPR045494">
    <property type="entry name" value="DUF6436"/>
</dbReference>
<dbReference type="Pfam" id="PF20029">
    <property type="entry name" value="DUF6436"/>
    <property type="match status" value="1"/>
</dbReference>
<name>A0A1I6BPR8_9GAMM</name>
<protein>
    <recommendedName>
        <fullName evidence="1">DUF6436 domain-containing protein</fullName>
    </recommendedName>
</protein>
<dbReference type="AlphaFoldDB" id="A0A1I6BPR8"/>
<proteinExistence type="predicted"/>
<organism evidence="2 3">
    <name type="scientific">Halopseudomonas formosensis</name>
    <dbReference type="NCBI Taxonomy" id="1002526"/>
    <lineage>
        <taxon>Bacteria</taxon>
        <taxon>Pseudomonadati</taxon>
        <taxon>Pseudomonadota</taxon>
        <taxon>Gammaproteobacteria</taxon>
        <taxon>Pseudomonadales</taxon>
        <taxon>Pseudomonadaceae</taxon>
        <taxon>Halopseudomonas</taxon>
    </lineage>
</organism>
<evidence type="ECO:0000259" key="1">
    <source>
        <dbReference type="Pfam" id="PF20029"/>
    </source>
</evidence>
<feature type="domain" description="DUF6436" evidence="1">
    <location>
        <begin position="56"/>
        <end position="184"/>
    </location>
</feature>
<dbReference type="SUPFAM" id="SSF52833">
    <property type="entry name" value="Thioredoxin-like"/>
    <property type="match status" value="1"/>
</dbReference>
<evidence type="ECO:0000313" key="2">
    <source>
        <dbReference type="EMBL" id="SFQ82932.1"/>
    </source>
</evidence>
<dbReference type="RefSeq" id="WP_090538826.1">
    <property type="nucleotide sequence ID" value="NZ_FOYD01000005.1"/>
</dbReference>
<dbReference type="EMBL" id="FOYD01000005">
    <property type="protein sequence ID" value="SFQ82932.1"/>
    <property type="molecule type" value="Genomic_DNA"/>
</dbReference>
<dbReference type="Proteomes" id="UP000242815">
    <property type="component" value="Unassembled WGS sequence"/>
</dbReference>
<gene>
    <name evidence="2" type="ORF">SAMN05216578_105136</name>
</gene>
<dbReference type="OrthoDB" id="8897581at2"/>
<dbReference type="STRING" id="1002526.SAMN05216578_105136"/>
<accession>A0A1I6BPR8</accession>